<accession>A0A3R6GDK7</accession>
<gene>
    <name evidence="2" type="ORF">DW828_13450</name>
</gene>
<dbReference type="InterPro" id="IPR029058">
    <property type="entry name" value="AB_hydrolase_fold"/>
</dbReference>
<evidence type="ECO:0000313" key="3">
    <source>
        <dbReference type="Proteomes" id="UP000286260"/>
    </source>
</evidence>
<sequence>MSNSIHLISLLLLASGLSIQAQEKRAMTFDEMVGWERISEQRISDNGKWVFCKMEPWRGDATILLYNDKGEEKGSFKPAAKAQFSSSSEYLLVTKTPPLKEVEAEKLKKTDKDKMPMNSLIISRLSGGMETIDSLKSYKLSETADWLAYQRGSKKDSMLYIRSLDGMQQDSFPAVSDFGFAQKGNVLYVVSDSVLYTYIPQKGNNRISDKKGVFKKIAFNENGSKLAYLFCPHKDSAATRSSLYLAENNTPGKLIAERGDKAFPASWIISENAPLYFSENASRLFFGTAPEPKQKDTTLLAENRPDVQVWSWDEKVQYTQQSFNKATDLKRSYTAIYNLGSGRLLQLATEELPTLQTADEGNAIWALLSTTRPYGTQSMWTARQFHDIYIINLETGERRQIKEKSPSYMRFSPKGKYTYWYQDQDSSWYTRSTADGKEYRLTTPQTFAAWDEDNDVPDYPSPYGIAGWTDDDQSILIKDRYDIWKFDPIAASSPVNLTVNGRKEQITYSLIQLDREKRAYNTSEAQYLTGFNERTKGSGYYTTRLNKPVAPKALLAGNFKLAALAKAKDANAVIYTQETYEQYPDIQLSNLSFKKSIRLTDGIRQQDSIIWGTAELTSWISLDGRPLEGVIYKPADFDPNKKYPVIVNFYERNANTLYNYHMPSPGRSTIDYPFYLSHGFIIFNPDVRFTDGYPGESCYNCVMPGITSLIAKGYVNEKAIGAQGHSWGGYQVAYLATRTRLFAAIESGAPVVNMLSAYGGIRWGSGLNRSMQYEHGQSRIGGNIWEMPLQYIENSPLFNMDKVTTPILIMHNDADGHVPWYQGIEYFIALKRLQKPAWLLNYTGEPHWPMRLANRIDFQKRMFQFFHHYLQNAPMPKWMNEGVPAVDQDFELGY</sequence>
<dbReference type="SUPFAM" id="SSF82171">
    <property type="entry name" value="DPP6 N-terminal domain-like"/>
    <property type="match status" value="1"/>
</dbReference>
<dbReference type="EMBL" id="QSII01000019">
    <property type="protein sequence ID" value="RHC83032.1"/>
    <property type="molecule type" value="Genomic_DNA"/>
</dbReference>
<dbReference type="PANTHER" id="PTHR42776:SF4">
    <property type="entry name" value="ACYLAMINO-ACID-RELEASING ENZYME"/>
    <property type="match status" value="1"/>
</dbReference>
<reference evidence="2 3" key="1">
    <citation type="submission" date="2018-08" db="EMBL/GenBank/DDBJ databases">
        <title>A genome reference for cultivated species of the human gut microbiota.</title>
        <authorList>
            <person name="Zou Y."/>
            <person name="Xue W."/>
            <person name="Luo G."/>
        </authorList>
    </citation>
    <scope>NUCLEOTIDE SEQUENCE [LARGE SCALE GENOMIC DNA]</scope>
    <source>
        <strain evidence="2 3">AM34-17</strain>
    </source>
</reference>
<comment type="caution">
    <text evidence="2">The sequence shown here is derived from an EMBL/GenBank/DDBJ whole genome shotgun (WGS) entry which is preliminary data.</text>
</comment>
<dbReference type="RefSeq" id="WP_122204674.1">
    <property type="nucleotide sequence ID" value="NZ_CP081901.1"/>
</dbReference>
<protein>
    <submittedName>
        <fullName evidence="2">S9 family peptidase</fullName>
    </submittedName>
</protein>
<dbReference type="GO" id="GO:0006508">
    <property type="term" value="P:proteolysis"/>
    <property type="evidence" value="ECO:0007669"/>
    <property type="project" value="InterPro"/>
</dbReference>
<dbReference type="SUPFAM" id="SSF53474">
    <property type="entry name" value="alpha/beta-Hydrolases"/>
    <property type="match status" value="1"/>
</dbReference>
<dbReference type="InterPro" id="IPR001375">
    <property type="entry name" value="Peptidase_S9_cat"/>
</dbReference>
<evidence type="ECO:0000313" key="2">
    <source>
        <dbReference type="EMBL" id="RHC83032.1"/>
    </source>
</evidence>
<dbReference type="PANTHER" id="PTHR42776">
    <property type="entry name" value="SERINE PEPTIDASE S9 FAMILY MEMBER"/>
    <property type="match status" value="1"/>
</dbReference>
<keyword evidence="1" id="KW-0378">Hydrolase</keyword>
<dbReference type="Proteomes" id="UP000286260">
    <property type="component" value="Unassembled WGS sequence"/>
</dbReference>
<dbReference type="AlphaFoldDB" id="A0A3R6GDK7"/>
<organism evidence="2 3">
    <name type="scientific">Parabacteroides merdae</name>
    <dbReference type="NCBI Taxonomy" id="46503"/>
    <lineage>
        <taxon>Bacteria</taxon>
        <taxon>Pseudomonadati</taxon>
        <taxon>Bacteroidota</taxon>
        <taxon>Bacteroidia</taxon>
        <taxon>Bacteroidales</taxon>
        <taxon>Tannerellaceae</taxon>
        <taxon>Parabacteroides</taxon>
    </lineage>
</organism>
<proteinExistence type="predicted"/>
<dbReference type="GO" id="GO:0004252">
    <property type="term" value="F:serine-type endopeptidase activity"/>
    <property type="evidence" value="ECO:0007669"/>
    <property type="project" value="TreeGrafter"/>
</dbReference>
<dbReference type="Pfam" id="PF00326">
    <property type="entry name" value="Peptidase_S9"/>
    <property type="match status" value="1"/>
</dbReference>
<evidence type="ECO:0000256" key="1">
    <source>
        <dbReference type="ARBA" id="ARBA00022801"/>
    </source>
</evidence>
<name>A0A3R6GDK7_9BACT</name>
<dbReference type="Gene3D" id="3.40.50.1820">
    <property type="entry name" value="alpha/beta hydrolase"/>
    <property type="match status" value="1"/>
</dbReference>